<dbReference type="PROSITE" id="PS01182">
    <property type="entry name" value="GLYCOSYL_HYDROL_F35"/>
    <property type="match status" value="1"/>
</dbReference>
<evidence type="ECO:0000259" key="7">
    <source>
        <dbReference type="Pfam" id="PF01301"/>
    </source>
</evidence>
<proteinExistence type="inferred from homology"/>
<feature type="signal peptide" evidence="6">
    <location>
        <begin position="1"/>
        <end position="19"/>
    </location>
</feature>
<evidence type="ECO:0000313" key="9">
    <source>
        <dbReference type="Proteomes" id="UP000218231"/>
    </source>
</evidence>
<feature type="chain" id="PRO_5012878144" description="Glycoside hydrolase 35 catalytic domain-containing protein" evidence="6">
    <location>
        <begin position="20"/>
        <end position="510"/>
    </location>
</feature>
<dbReference type="InterPro" id="IPR019801">
    <property type="entry name" value="Glyco_hydro_35_CS"/>
</dbReference>
<dbReference type="Gene3D" id="3.20.20.80">
    <property type="entry name" value="Glycosidases"/>
    <property type="match status" value="1"/>
</dbReference>
<dbReference type="GO" id="GO:0004553">
    <property type="term" value="F:hydrolase activity, hydrolyzing O-glycosyl compounds"/>
    <property type="evidence" value="ECO:0007669"/>
    <property type="project" value="InterPro"/>
</dbReference>
<dbReference type="EMBL" id="LIAE01006337">
    <property type="protein sequence ID" value="PAV91045.1"/>
    <property type="molecule type" value="Genomic_DNA"/>
</dbReference>
<feature type="domain" description="Glycoside hydrolase 35 catalytic" evidence="7">
    <location>
        <begin position="31"/>
        <end position="328"/>
    </location>
</feature>
<dbReference type="Pfam" id="PF01301">
    <property type="entry name" value="Glyco_hydro_35"/>
    <property type="match status" value="1"/>
</dbReference>
<evidence type="ECO:0000256" key="2">
    <source>
        <dbReference type="ARBA" id="ARBA00022729"/>
    </source>
</evidence>
<keyword evidence="9" id="KW-1185">Reference proteome</keyword>
<evidence type="ECO:0000256" key="6">
    <source>
        <dbReference type="SAM" id="SignalP"/>
    </source>
</evidence>
<sequence>MLQRVSILLLSIFAQILIADRSFYIDYANNQFVRDGKPFRYISGSIHYFRTLPDQWEERLKAIRAAGLNAIQTYIPWNFHETFEGNYNFDGQKNFTRFFEIAGQNDLAVIVRPGPYICGEWENGGLPYWLIKNPAVKLRSSETNYLTAALKWWGTILPMLKPQLWNNGGPIIMTQLENEYGSYGCDKAYKNALRDKAVSLLGNDAVLFTTDPPEAIECGKTEGVFATVDFGERGLLLADEYFAIQRLANNKSGPLVNSEYYPVKQMISMMYEKGASFNFYMFHGGTNFQWWNGAEYAAGLITSYDYLAPMTEAGGSTDKYDVVRDFIGTLSNWDNKPLNKPKDPEMFSQQGVALQKMGNLHDYYNLLITQTNVSETPISFEDGTLSPNYHPHRVSTLLLPSVSPGDELELIVENQGRLTWETTIDHKGLIGNSMMINDQKMSGVRDLWNNTWKVSTINLDNILSAVQQPSNNMFVPGDVFIGTLSLSDASKDTYIDLSNWGKGFVYGKLF</sequence>
<keyword evidence="2 6" id="KW-0732">Signal</keyword>
<dbReference type="InterPro" id="IPR017853">
    <property type="entry name" value="GH"/>
</dbReference>
<dbReference type="InterPro" id="IPR001944">
    <property type="entry name" value="Glycoside_Hdrlase_35"/>
</dbReference>
<evidence type="ECO:0000256" key="5">
    <source>
        <dbReference type="ARBA" id="ARBA00023295"/>
    </source>
</evidence>
<dbReference type="FunFam" id="3.20.20.80:FF:000017">
    <property type="entry name" value="Beta-galactosidase"/>
    <property type="match status" value="1"/>
</dbReference>
<keyword evidence="3" id="KW-0378">Hydrolase</keyword>
<evidence type="ECO:0000256" key="3">
    <source>
        <dbReference type="ARBA" id="ARBA00022801"/>
    </source>
</evidence>
<dbReference type="PANTHER" id="PTHR23421">
    <property type="entry name" value="BETA-GALACTOSIDASE RELATED"/>
    <property type="match status" value="1"/>
</dbReference>
<dbReference type="AlphaFoldDB" id="A0A2A2LYG8"/>
<dbReference type="STRING" id="2018661.A0A2A2LYG8"/>
<dbReference type="Proteomes" id="UP000218231">
    <property type="component" value="Unassembled WGS sequence"/>
</dbReference>
<organism evidence="8 9">
    <name type="scientific">Diploscapter pachys</name>
    <dbReference type="NCBI Taxonomy" id="2018661"/>
    <lineage>
        <taxon>Eukaryota</taxon>
        <taxon>Metazoa</taxon>
        <taxon>Ecdysozoa</taxon>
        <taxon>Nematoda</taxon>
        <taxon>Chromadorea</taxon>
        <taxon>Rhabditida</taxon>
        <taxon>Rhabditina</taxon>
        <taxon>Rhabditomorpha</taxon>
        <taxon>Rhabditoidea</taxon>
        <taxon>Rhabditidae</taxon>
        <taxon>Diploscapter</taxon>
    </lineage>
</organism>
<dbReference type="PRINTS" id="PR00742">
    <property type="entry name" value="GLHYDRLASE35"/>
</dbReference>
<dbReference type="InterPro" id="IPR031330">
    <property type="entry name" value="Gly_Hdrlase_35_cat"/>
</dbReference>
<evidence type="ECO:0000256" key="1">
    <source>
        <dbReference type="ARBA" id="ARBA00009809"/>
    </source>
</evidence>
<comment type="caution">
    <text evidence="8">The sequence shown here is derived from an EMBL/GenBank/DDBJ whole genome shotgun (WGS) entry which is preliminary data.</text>
</comment>
<protein>
    <recommendedName>
        <fullName evidence="7">Glycoside hydrolase 35 catalytic domain-containing protein</fullName>
    </recommendedName>
</protein>
<dbReference type="Gene3D" id="2.60.120.260">
    <property type="entry name" value="Galactose-binding domain-like"/>
    <property type="match status" value="1"/>
</dbReference>
<reference evidence="8 9" key="1">
    <citation type="journal article" date="2017" name="Curr. Biol.">
        <title>Genome architecture and evolution of a unichromosomal asexual nematode.</title>
        <authorList>
            <person name="Fradin H."/>
            <person name="Zegar C."/>
            <person name="Gutwein M."/>
            <person name="Lucas J."/>
            <person name="Kovtun M."/>
            <person name="Corcoran D."/>
            <person name="Baugh L.R."/>
            <person name="Kiontke K."/>
            <person name="Gunsalus K."/>
            <person name="Fitch D.H."/>
            <person name="Piano F."/>
        </authorList>
    </citation>
    <scope>NUCLEOTIDE SEQUENCE [LARGE SCALE GENOMIC DNA]</scope>
    <source>
        <strain evidence="8">PF1309</strain>
    </source>
</reference>
<keyword evidence="5" id="KW-0326">Glycosidase</keyword>
<evidence type="ECO:0000313" key="8">
    <source>
        <dbReference type="EMBL" id="PAV91045.1"/>
    </source>
</evidence>
<dbReference type="SUPFAM" id="SSF51445">
    <property type="entry name" value="(Trans)glycosidases"/>
    <property type="match status" value="1"/>
</dbReference>
<accession>A0A2A2LYG8</accession>
<name>A0A2A2LYG8_9BILA</name>
<dbReference type="OrthoDB" id="1657402at2759"/>
<keyword evidence="4" id="KW-0325">Glycoprotein</keyword>
<evidence type="ECO:0000256" key="4">
    <source>
        <dbReference type="ARBA" id="ARBA00023180"/>
    </source>
</evidence>
<dbReference type="GO" id="GO:0005975">
    <property type="term" value="P:carbohydrate metabolic process"/>
    <property type="evidence" value="ECO:0007669"/>
    <property type="project" value="InterPro"/>
</dbReference>
<gene>
    <name evidence="8" type="ORF">WR25_01257</name>
</gene>
<comment type="similarity">
    <text evidence="1">Belongs to the glycosyl hydrolase 35 family.</text>
</comment>